<dbReference type="InterPro" id="IPR007048">
    <property type="entry name" value="IraD/Gp25-like"/>
</dbReference>
<evidence type="ECO:0000313" key="2">
    <source>
        <dbReference type="EMBL" id="TEW26741.1"/>
    </source>
</evidence>
<reference evidence="2 3" key="1">
    <citation type="submission" date="2019-03" db="EMBL/GenBank/DDBJ databases">
        <title>Horizontal Gene Transfer Machinery in Histophilus somni.</title>
        <authorList>
            <person name="Mostafa Nazari M."/>
            <person name="Liljebjelke K."/>
        </authorList>
    </citation>
    <scope>NUCLEOTIDE SEQUENCE [LARGE SCALE GENOMIC DNA]</scope>
    <source>
        <strain evidence="2 3">UOC-EPH-KLM-04</strain>
    </source>
</reference>
<gene>
    <name evidence="2" type="ORF">E2R48_10145</name>
</gene>
<protein>
    <submittedName>
        <fullName evidence="2">Baseplate assembly protein W</fullName>
    </submittedName>
</protein>
<comment type="caution">
    <text evidence="2">The sequence shown here is derived from an EMBL/GenBank/DDBJ whole genome shotgun (WGS) entry which is preliminary data.</text>
</comment>
<evidence type="ECO:0000259" key="1">
    <source>
        <dbReference type="Pfam" id="PF04965"/>
    </source>
</evidence>
<dbReference type="RefSeq" id="WP_012340335.1">
    <property type="nucleotide sequence ID" value="NZ_CP157211.1"/>
</dbReference>
<evidence type="ECO:0000313" key="3">
    <source>
        <dbReference type="Proteomes" id="UP000297565"/>
    </source>
</evidence>
<proteinExistence type="predicted"/>
<dbReference type="EMBL" id="SNRV01000047">
    <property type="protein sequence ID" value="TEW26741.1"/>
    <property type="molecule type" value="Genomic_DNA"/>
</dbReference>
<dbReference type="SUPFAM" id="SSF160719">
    <property type="entry name" value="gpW/gp25-like"/>
    <property type="match status" value="1"/>
</dbReference>
<organism evidence="2 3">
    <name type="scientific">Histophilus somni</name>
    <name type="common">Haemophilus somnus</name>
    <dbReference type="NCBI Taxonomy" id="731"/>
    <lineage>
        <taxon>Bacteria</taxon>
        <taxon>Pseudomonadati</taxon>
        <taxon>Pseudomonadota</taxon>
        <taxon>Gammaproteobacteria</taxon>
        <taxon>Pasteurellales</taxon>
        <taxon>Pasteurellaceae</taxon>
        <taxon>Histophilus</taxon>
    </lineage>
</organism>
<dbReference type="Gene3D" id="3.10.450.40">
    <property type="match status" value="1"/>
</dbReference>
<dbReference type="GeneID" id="31487457"/>
<name>A0AAX2S0E7_HISSO</name>
<dbReference type="Proteomes" id="UP000297565">
    <property type="component" value="Unassembled WGS sequence"/>
</dbReference>
<dbReference type="Pfam" id="PF04965">
    <property type="entry name" value="GPW_gp25"/>
    <property type="match status" value="1"/>
</dbReference>
<dbReference type="AlphaFoldDB" id="A0AAX2S0E7"/>
<feature type="domain" description="IraD/Gp25-like" evidence="1">
    <location>
        <begin position="13"/>
        <end position="81"/>
    </location>
</feature>
<accession>A0AAX2S0E7</accession>
<sequence length="118" mass="13850">MDKHTGRYCENENAHLKQSITDILLTPIGTRIQRREYGSYIFELIDRPITKALMLQLATASVIALKKWEPRIEITRFKVDIVPEKAQITANMDFIRKKDNKKINFNQIILGKRHERIS</sequence>